<dbReference type="GO" id="GO:0071897">
    <property type="term" value="P:DNA biosynthetic process"/>
    <property type="evidence" value="ECO:0007669"/>
    <property type="project" value="UniProtKB-ARBA"/>
</dbReference>
<dbReference type="SUPFAM" id="SSF56672">
    <property type="entry name" value="DNA/RNA polymerases"/>
    <property type="match status" value="1"/>
</dbReference>
<protein>
    <submittedName>
        <fullName evidence="1">Retrovirus-related Pol polyprotein</fullName>
    </submittedName>
</protein>
<sequence>FSQGMIYYGRGRRMYWNGTPLEVNHEQHDDIWEMLCEKIPPSFEEECQEVLGEYMDVFSIEPRPASTKLAEHRIVLRDDDPVNTPQYRRSEEKKRIINKACEEMLQQGVIRRSTSEYNSPALLVKKKDGSQRFCVDYRKLNEKTLVETGTLPPIDDMLKELGEAQYFTTLDLKAGYWQIPVE</sequence>
<dbReference type="Gene3D" id="3.30.70.270">
    <property type="match status" value="1"/>
</dbReference>
<name>V5GTB3_ANOGL</name>
<dbReference type="InterPro" id="IPR043502">
    <property type="entry name" value="DNA/RNA_pol_sf"/>
</dbReference>
<dbReference type="Gene3D" id="3.10.10.10">
    <property type="entry name" value="HIV Type 1 Reverse Transcriptase, subunit A, domain 1"/>
    <property type="match status" value="1"/>
</dbReference>
<organism evidence="1">
    <name type="scientific">Anoplophora glabripennis</name>
    <name type="common">Asian longhorn beetle</name>
    <name type="synonym">Anoplophora nobilis</name>
    <dbReference type="NCBI Taxonomy" id="217634"/>
    <lineage>
        <taxon>Eukaryota</taxon>
        <taxon>Metazoa</taxon>
        <taxon>Ecdysozoa</taxon>
        <taxon>Arthropoda</taxon>
        <taxon>Hexapoda</taxon>
        <taxon>Insecta</taxon>
        <taxon>Pterygota</taxon>
        <taxon>Neoptera</taxon>
        <taxon>Endopterygota</taxon>
        <taxon>Coleoptera</taxon>
        <taxon>Polyphaga</taxon>
        <taxon>Cucujiformia</taxon>
        <taxon>Chrysomeloidea</taxon>
        <taxon>Cerambycidae</taxon>
        <taxon>Lamiinae</taxon>
        <taxon>Lamiini</taxon>
        <taxon>Anoplophora</taxon>
    </lineage>
</organism>
<dbReference type="PANTHER" id="PTHR24559:SF454">
    <property type="entry name" value="RIBONUCLEASE H"/>
    <property type="match status" value="1"/>
</dbReference>
<proteinExistence type="predicted"/>
<dbReference type="InterPro" id="IPR043128">
    <property type="entry name" value="Rev_trsase/Diguanyl_cyclase"/>
</dbReference>
<dbReference type="AlphaFoldDB" id="V5GTB3"/>
<evidence type="ECO:0000313" key="1">
    <source>
        <dbReference type="EMBL" id="JAB63448.1"/>
    </source>
</evidence>
<dbReference type="CDD" id="cd01647">
    <property type="entry name" value="RT_LTR"/>
    <property type="match status" value="1"/>
</dbReference>
<reference evidence="1" key="1">
    <citation type="submission" date="2013-07" db="EMBL/GenBank/DDBJ databases">
        <title>Midgut Transcriptome Profiling of Anoplphora glabripennis, a Lignocellulose Degrading, Wood-Boring Cerambycid.</title>
        <authorList>
            <person name="Scully E.D."/>
            <person name="Hoover K."/>
            <person name="Carlson J.E."/>
            <person name="Tien M."/>
            <person name="Geib S.M."/>
        </authorList>
    </citation>
    <scope>NUCLEOTIDE SEQUENCE</scope>
</reference>
<dbReference type="EMBL" id="GALX01005018">
    <property type="protein sequence ID" value="JAB63448.1"/>
    <property type="molecule type" value="Transcribed_RNA"/>
</dbReference>
<accession>V5GTB3</accession>
<dbReference type="InterPro" id="IPR053134">
    <property type="entry name" value="RNA-dir_DNA_polymerase"/>
</dbReference>
<dbReference type="PANTHER" id="PTHR24559">
    <property type="entry name" value="TRANSPOSON TY3-I GAG-POL POLYPROTEIN"/>
    <property type="match status" value="1"/>
</dbReference>
<gene>
    <name evidence="1" type="primary">POL4</name>
</gene>
<feature type="non-terminal residue" evidence="1">
    <location>
        <position position="1"/>
    </location>
</feature>